<dbReference type="eggNOG" id="COG1961">
    <property type="taxonomic scope" value="Bacteria"/>
</dbReference>
<dbReference type="KEGG" id="cce:Ccel_0430"/>
<dbReference type="EMBL" id="CP001348">
    <property type="protein sequence ID" value="ACL74813.1"/>
    <property type="molecule type" value="Genomic_DNA"/>
</dbReference>
<dbReference type="Gene3D" id="3.40.50.1390">
    <property type="entry name" value="Resolvase, N-terminal catalytic domain"/>
    <property type="match status" value="1"/>
</dbReference>
<dbReference type="CDD" id="cd00338">
    <property type="entry name" value="Ser_Recombinase"/>
    <property type="match status" value="1"/>
</dbReference>
<proteinExistence type="predicted"/>
<dbReference type="SMART" id="SM00857">
    <property type="entry name" value="Resolvase"/>
    <property type="match status" value="1"/>
</dbReference>
<dbReference type="STRING" id="394503.Ccel_0430"/>
<dbReference type="HOGENOM" id="CLU_010686_18_3_9"/>
<dbReference type="AlphaFoldDB" id="B8I5Z6"/>
<dbReference type="PANTHER" id="PTHR30461:SF23">
    <property type="entry name" value="DNA RECOMBINASE-RELATED"/>
    <property type="match status" value="1"/>
</dbReference>
<dbReference type="InterPro" id="IPR025827">
    <property type="entry name" value="Zn_ribbon_recom_dom"/>
</dbReference>
<organism evidence="4 5">
    <name type="scientific">Ruminiclostridium cellulolyticum (strain ATCC 35319 / DSM 5812 / JCM 6584 / H10)</name>
    <name type="common">Clostridium cellulolyticum</name>
    <dbReference type="NCBI Taxonomy" id="394503"/>
    <lineage>
        <taxon>Bacteria</taxon>
        <taxon>Bacillati</taxon>
        <taxon>Bacillota</taxon>
        <taxon>Clostridia</taxon>
        <taxon>Eubacteriales</taxon>
        <taxon>Oscillospiraceae</taxon>
        <taxon>Ruminiclostridium</taxon>
    </lineage>
</organism>
<dbReference type="Pfam" id="PF13408">
    <property type="entry name" value="Zn_ribbon_recom"/>
    <property type="match status" value="1"/>
</dbReference>
<dbReference type="PROSITE" id="PS51736">
    <property type="entry name" value="RECOMBINASES_3"/>
    <property type="match status" value="1"/>
</dbReference>
<reference evidence="4 5" key="1">
    <citation type="submission" date="2009-01" db="EMBL/GenBank/DDBJ databases">
        <title>Complete sequence of Clostridium cellulolyticum H10.</title>
        <authorList>
            <consortium name="US DOE Joint Genome Institute"/>
            <person name="Lucas S."/>
            <person name="Copeland A."/>
            <person name="Lapidus A."/>
            <person name="Glavina del Rio T."/>
            <person name="Dalin E."/>
            <person name="Tice H."/>
            <person name="Bruce D."/>
            <person name="Goodwin L."/>
            <person name="Pitluck S."/>
            <person name="Chertkov O."/>
            <person name="Saunders E."/>
            <person name="Brettin T."/>
            <person name="Detter J.C."/>
            <person name="Han C."/>
            <person name="Larimer F."/>
            <person name="Land M."/>
            <person name="Hauser L."/>
            <person name="Kyrpides N."/>
            <person name="Ivanova N."/>
            <person name="Zhou J."/>
            <person name="Richardson P."/>
        </authorList>
    </citation>
    <scope>NUCLEOTIDE SEQUENCE [LARGE SCALE GENOMIC DNA]</scope>
    <source>
        <strain evidence="5">ATCC 35319 / DSM 5812 / JCM 6584 / H10</strain>
    </source>
</reference>
<dbReference type="Gene3D" id="3.90.1750.20">
    <property type="entry name" value="Putative Large Serine Recombinase, Chain B, Domain 2"/>
    <property type="match status" value="1"/>
</dbReference>
<dbReference type="SUPFAM" id="SSF53041">
    <property type="entry name" value="Resolvase-like"/>
    <property type="match status" value="1"/>
</dbReference>
<sequence length="535" mass="62333">MEYIPPLVIANNFEQYNDIRNSIGEVGLEVGGYIRISTKKDSQITSIENQKKYIMEWASVNGYKIVDFYIDMKTGAYSYLRQEMVRMKNDISSGKIKGIVSKEISRTSRDILDIIELKRSLANQGAFFISIKEGYDSRTDDDEFLLVIHAGLAQKERKVTGSRVKITQMIKAKEGKTNVPTPALGYKLSPDGQHIIINPATAEIYQLIVKKFLEGWGRLKICKYLNSQGIRTNRGNASWSTNSIYAILTNPVYLGITMYNITLTVRDDTGKAKRMVRPRDQWIVKENTHQPLITKEKFERIQQLIQDKKQKELKEWSCTKKYLLSGLVYCGSCGSKLYGGRFPKKTAKLKIESERTPKDYYYYYFDRKTSGVCRNSKANFHMDIVEQKVIEKVKEILLSYDQLDEIINKKHYLFDTRYIKEKKENERLRDRLQTVNSAIRREQSAYEADVITLDEYKTRLDELRRQKLSLDEKLEKINSTPAQSGSLEVANKLKETIRSLHNLEQDFQYEIIRKLINKIYIKDNYSLEFEFTFSD</sequence>
<dbReference type="GO" id="GO:0003677">
    <property type="term" value="F:DNA binding"/>
    <property type="evidence" value="ECO:0007669"/>
    <property type="project" value="InterPro"/>
</dbReference>
<dbReference type="InterPro" id="IPR011109">
    <property type="entry name" value="DNA_bind_recombinase_dom"/>
</dbReference>
<dbReference type="Proteomes" id="UP000001349">
    <property type="component" value="Chromosome"/>
</dbReference>
<dbReference type="GO" id="GO:0000150">
    <property type="term" value="F:DNA strand exchange activity"/>
    <property type="evidence" value="ECO:0007669"/>
    <property type="project" value="InterPro"/>
</dbReference>
<evidence type="ECO:0000256" key="1">
    <source>
        <dbReference type="SAM" id="Coils"/>
    </source>
</evidence>
<dbReference type="InterPro" id="IPR006119">
    <property type="entry name" value="Resolv_N"/>
</dbReference>
<gene>
    <name evidence="4" type="ordered locus">Ccel_0430</name>
</gene>
<dbReference type="PANTHER" id="PTHR30461">
    <property type="entry name" value="DNA-INVERTASE FROM LAMBDOID PROPHAGE"/>
    <property type="match status" value="1"/>
</dbReference>
<dbReference type="RefSeq" id="WP_012634875.1">
    <property type="nucleotide sequence ID" value="NC_011898.1"/>
</dbReference>
<feature type="domain" description="Recombinase" evidence="3">
    <location>
        <begin position="183"/>
        <end position="311"/>
    </location>
</feature>
<evidence type="ECO:0000259" key="2">
    <source>
        <dbReference type="PROSITE" id="PS51736"/>
    </source>
</evidence>
<dbReference type="Pfam" id="PF00239">
    <property type="entry name" value="Resolvase"/>
    <property type="match status" value="1"/>
</dbReference>
<dbReference type="InterPro" id="IPR036162">
    <property type="entry name" value="Resolvase-like_N_sf"/>
</dbReference>
<feature type="coiled-coil region" evidence="1">
    <location>
        <begin position="418"/>
        <end position="480"/>
    </location>
</feature>
<evidence type="ECO:0000259" key="3">
    <source>
        <dbReference type="PROSITE" id="PS51737"/>
    </source>
</evidence>
<dbReference type="PROSITE" id="PS51737">
    <property type="entry name" value="RECOMBINASE_DNA_BIND"/>
    <property type="match status" value="1"/>
</dbReference>
<evidence type="ECO:0000313" key="5">
    <source>
        <dbReference type="Proteomes" id="UP000001349"/>
    </source>
</evidence>
<feature type="domain" description="Resolvase/invertase-type recombinase catalytic" evidence="2">
    <location>
        <begin position="29"/>
        <end position="175"/>
    </location>
</feature>
<dbReference type="Pfam" id="PF07508">
    <property type="entry name" value="Recombinase"/>
    <property type="match status" value="1"/>
</dbReference>
<evidence type="ECO:0000313" key="4">
    <source>
        <dbReference type="EMBL" id="ACL74813.1"/>
    </source>
</evidence>
<name>B8I5Z6_RUMCH</name>
<dbReference type="OrthoDB" id="1094757at2"/>
<dbReference type="InterPro" id="IPR038109">
    <property type="entry name" value="DNA_bind_recomb_sf"/>
</dbReference>
<keyword evidence="5" id="KW-1185">Reference proteome</keyword>
<dbReference type="InterPro" id="IPR050639">
    <property type="entry name" value="SSR_resolvase"/>
</dbReference>
<accession>B8I5Z6</accession>
<protein>
    <submittedName>
        <fullName evidence="4">Resolvase domain protein</fullName>
    </submittedName>
</protein>
<keyword evidence="1" id="KW-0175">Coiled coil</keyword>